<gene>
    <name evidence="3" type="ORF">S03H2_38108</name>
</gene>
<dbReference type="GO" id="GO:0005525">
    <property type="term" value="F:GTP binding"/>
    <property type="evidence" value="ECO:0007669"/>
    <property type="project" value="UniProtKB-KW"/>
</dbReference>
<name>X1G8V8_9ZZZZ</name>
<accession>X1G8V8</accession>
<reference evidence="3" key="1">
    <citation type="journal article" date="2014" name="Front. Microbiol.">
        <title>High frequency of phylogenetically diverse reductive dehalogenase-homologous genes in deep subseafloor sedimentary metagenomes.</title>
        <authorList>
            <person name="Kawai M."/>
            <person name="Futagami T."/>
            <person name="Toyoda A."/>
            <person name="Takaki Y."/>
            <person name="Nishi S."/>
            <person name="Hori S."/>
            <person name="Arai W."/>
            <person name="Tsubouchi T."/>
            <person name="Morono Y."/>
            <person name="Uchiyama I."/>
            <person name="Ito T."/>
            <person name="Fujiyama A."/>
            <person name="Inagaki F."/>
            <person name="Takami H."/>
        </authorList>
    </citation>
    <scope>NUCLEOTIDE SEQUENCE</scope>
    <source>
        <strain evidence="3">Expedition CK06-06</strain>
    </source>
</reference>
<dbReference type="PANTHER" id="PTHR45732">
    <property type="entry name" value="ADP-RIBOSYLATION FACTOR-LIKE PROTEIN 8"/>
    <property type="match status" value="1"/>
</dbReference>
<proteinExistence type="predicted"/>
<organism evidence="3">
    <name type="scientific">marine sediment metagenome</name>
    <dbReference type="NCBI Taxonomy" id="412755"/>
    <lineage>
        <taxon>unclassified sequences</taxon>
        <taxon>metagenomes</taxon>
        <taxon>ecological metagenomes</taxon>
    </lineage>
</organism>
<sequence>MFDSIIGELMSEALSKGGNKVDYHDYYKYRMSYITEKDLDLIFLFVTGLTDNFDSIKKELIKCKKEFLNLFEDILLHKYDSKTFEVFDPTIDSIHRNLRPKISLVGFSGVGKTTITKLIKAEEIPMQHVPTIIGDIATIKIGKLYFHLWDFAGQEQFSYLWNNFIKGSDAVLLITDSSLENIEKSK</sequence>
<dbReference type="Pfam" id="PF00025">
    <property type="entry name" value="Arf"/>
    <property type="match status" value="1"/>
</dbReference>
<evidence type="ECO:0008006" key="4">
    <source>
        <dbReference type="Google" id="ProtNLM"/>
    </source>
</evidence>
<dbReference type="GO" id="GO:0003924">
    <property type="term" value="F:GTPase activity"/>
    <property type="evidence" value="ECO:0007669"/>
    <property type="project" value="InterPro"/>
</dbReference>
<comment type="caution">
    <text evidence="3">The sequence shown here is derived from an EMBL/GenBank/DDBJ whole genome shotgun (WGS) entry which is preliminary data.</text>
</comment>
<dbReference type="Gene3D" id="3.40.50.300">
    <property type="entry name" value="P-loop containing nucleotide triphosphate hydrolases"/>
    <property type="match status" value="1"/>
</dbReference>
<evidence type="ECO:0000313" key="3">
    <source>
        <dbReference type="EMBL" id="GAH53662.1"/>
    </source>
</evidence>
<feature type="non-terminal residue" evidence="3">
    <location>
        <position position="186"/>
    </location>
</feature>
<dbReference type="InterPro" id="IPR006689">
    <property type="entry name" value="Small_GTPase_ARF/SAR"/>
</dbReference>
<keyword evidence="1" id="KW-0547">Nucleotide-binding</keyword>
<dbReference type="AlphaFoldDB" id="X1G8V8"/>
<dbReference type="PANTHER" id="PTHR45732:SF7">
    <property type="entry name" value="ADP-RIBOSYLATION FACTOR-LIKE PROTEIN 8"/>
    <property type="match status" value="1"/>
</dbReference>
<evidence type="ECO:0000256" key="1">
    <source>
        <dbReference type="ARBA" id="ARBA00022741"/>
    </source>
</evidence>
<keyword evidence="2" id="KW-0342">GTP-binding</keyword>
<dbReference type="PRINTS" id="PR00449">
    <property type="entry name" value="RASTRNSFRMNG"/>
</dbReference>
<protein>
    <recommendedName>
        <fullName evidence="4">GTP-binding protein</fullName>
    </recommendedName>
</protein>
<evidence type="ECO:0000256" key="2">
    <source>
        <dbReference type="ARBA" id="ARBA00023134"/>
    </source>
</evidence>
<dbReference type="EMBL" id="BARU01023483">
    <property type="protein sequence ID" value="GAH53662.1"/>
    <property type="molecule type" value="Genomic_DNA"/>
</dbReference>
<dbReference type="SUPFAM" id="SSF52540">
    <property type="entry name" value="P-loop containing nucleoside triphosphate hydrolases"/>
    <property type="match status" value="1"/>
</dbReference>
<dbReference type="InterPro" id="IPR027417">
    <property type="entry name" value="P-loop_NTPase"/>
</dbReference>